<comment type="caution">
    <text evidence="3">The sequence shown here is derived from an EMBL/GenBank/DDBJ whole genome shotgun (WGS) entry which is preliminary data.</text>
</comment>
<feature type="transmembrane region" description="Helical" evidence="2">
    <location>
        <begin position="6"/>
        <end position="34"/>
    </location>
</feature>
<name>A0A2S4KXG1_9HYPO</name>
<evidence type="ECO:0000313" key="3">
    <source>
        <dbReference type="EMBL" id="POR34872.1"/>
    </source>
</evidence>
<evidence type="ECO:0000313" key="4">
    <source>
        <dbReference type="Proteomes" id="UP000237481"/>
    </source>
</evidence>
<evidence type="ECO:0000256" key="2">
    <source>
        <dbReference type="SAM" id="Phobius"/>
    </source>
</evidence>
<accession>A0A2S4KXG1</accession>
<feature type="compositionally biased region" description="Low complexity" evidence="1">
    <location>
        <begin position="335"/>
        <end position="353"/>
    </location>
</feature>
<organism evidence="3 4">
    <name type="scientific">Tolypocladium paradoxum</name>
    <dbReference type="NCBI Taxonomy" id="94208"/>
    <lineage>
        <taxon>Eukaryota</taxon>
        <taxon>Fungi</taxon>
        <taxon>Dikarya</taxon>
        <taxon>Ascomycota</taxon>
        <taxon>Pezizomycotina</taxon>
        <taxon>Sordariomycetes</taxon>
        <taxon>Hypocreomycetidae</taxon>
        <taxon>Hypocreales</taxon>
        <taxon>Ophiocordycipitaceae</taxon>
        <taxon>Tolypocladium</taxon>
    </lineage>
</organism>
<feature type="transmembrane region" description="Helical" evidence="2">
    <location>
        <begin position="196"/>
        <end position="218"/>
    </location>
</feature>
<keyword evidence="2" id="KW-1133">Transmembrane helix</keyword>
<keyword evidence="2" id="KW-0472">Membrane</keyword>
<feature type="region of interest" description="Disordered" evidence="1">
    <location>
        <begin position="316"/>
        <end position="437"/>
    </location>
</feature>
<evidence type="ECO:0000256" key="1">
    <source>
        <dbReference type="SAM" id="MobiDB-lite"/>
    </source>
</evidence>
<protein>
    <submittedName>
        <fullName evidence="3">Uncharacterized protein</fullName>
    </submittedName>
</protein>
<feature type="transmembrane region" description="Helical" evidence="2">
    <location>
        <begin position="272"/>
        <end position="296"/>
    </location>
</feature>
<keyword evidence="4" id="KW-1185">Reference proteome</keyword>
<dbReference type="EMBL" id="PKSG01000485">
    <property type="protein sequence ID" value="POR34872.1"/>
    <property type="molecule type" value="Genomic_DNA"/>
</dbReference>
<feature type="transmembrane region" description="Helical" evidence="2">
    <location>
        <begin position="230"/>
        <end position="252"/>
    </location>
</feature>
<feature type="transmembrane region" description="Helical" evidence="2">
    <location>
        <begin position="139"/>
        <end position="160"/>
    </location>
</feature>
<dbReference type="Proteomes" id="UP000237481">
    <property type="component" value="Unassembled WGS sequence"/>
</dbReference>
<feature type="transmembrane region" description="Helical" evidence="2">
    <location>
        <begin position="46"/>
        <end position="64"/>
    </location>
</feature>
<dbReference type="OrthoDB" id="5217806at2759"/>
<proteinExistence type="predicted"/>
<gene>
    <name evidence="3" type="ORF">TPAR_04932</name>
</gene>
<reference evidence="3 4" key="1">
    <citation type="submission" date="2018-01" db="EMBL/GenBank/DDBJ databases">
        <title>Harnessing the power of phylogenomics to disentangle the directionality and signatures of interkingdom host jumping in the parasitic fungal genus Tolypocladium.</title>
        <authorList>
            <person name="Quandt C.A."/>
            <person name="Patterson W."/>
            <person name="Spatafora J.W."/>
        </authorList>
    </citation>
    <scope>NUCLEOTIDE SEQUENCE [LARGE SCALE GENOMIC DNA]</scope>
    <source>
        <strain evidence="3 4">NRBC 100945</strain>
    </source>
</reference>
<sequence>MIDTQTAYNIATAGLLLLTAVPTLVIFLCSLCLARRRKDPARSWLALYKAAFGCFVLSIVLFFFDYALAILHTQLYDAAIKANASSVLSNILRAQVETGILGSLFDDFAVIFALVALLSLGVGAGLVHAGKESAVDKVLLFGGYGLAALLSILNIVAFALSERQYTITFGNSGQADGSSVTSTAWSLLRATRNVTFAMLVIRLVFNVAVLVKSILVAVQTKSEPRATTATRYLLVCCTLLLLRTSYNVGYYARYVPLGDPQSSRAQHSQPGAYFAIVDVVLNFWPMFIVFVVLFALGVKKQRGLWASEQPFMMVRPGGEGMPSQQTPWGFEYTSPDQQPIQPAWQQQQQQQQPAYFEPQELPPQHAATHTPQFRHEVSPQQHWREVPSQHHHQSYEMSVQTGSTSPPPPSHFETMGLNHQADGTPPQTTPLPYNEKK</sequence>
<keyword evidence="2" id="KW-0812">Transmembrane</keyword>
<feature type="compositionally biased region" description="Polar residues" evidence="1">
    <location>
        <begin position="395"/>
        <end position="404"/>
    </location>
</feature>
<feature type="transmembrane region" description="Helical" evidence="2">
    <location>
        <begin position="108"/>
        <end position="127"/>
    </location>
</feature>
<feature type="compositionally biased region" description="Basic and acidic residues" evidence="1">
    <location>
        <begin position="373"/>
        <end position="388"/>
    </location>
</feature>
<dbReference type="STRING" id="94208.A0A2S4KXG1"/>
<dbReference type="AlphaFoldDB" id="A0A2S4KXG1"/>